<gene>
    <name evidence="1" type="ORF">PEPS_22860</name>
</gene>
<protein>
    <recommendedName>
        <fullName evidence="3">DUF5723 domain-containing protein</fullName>
    </recommendedName>
</protein>
<evidence type="ECO:0000313" key="1">
    <source>
        <dbReference type="EMBL" id="BDD00006.1"/>
    </source>
</evidence>
<name>A0ABM7VGB4_9BACT</name>
<keyword evidence="2" id="KW-1185">Reference proteome</keyword>
<organism evidence="1 2">
    <name type="scientific">Persicobacter psychrovividus</name>
    <dbReference type="NCBI Taxonomy" id="387638"/>
    <lineage>
        <taxon>Bacteria</taxon>
        <taxon>Pseudomonadati</taxon>
        <taxon>Bacteroidota</taxon>
        <taxon>Cytophagia</taxon>
        <taxon>Cytophagales</taxon>
        <taxon>Persicobacteraceae</taxon>
        <taxon>Persicobacter</taxon>
    </lineage>
</organism>
<evidence type="ECO:0000313" key="2">
    <source>
        <dbReference type="Proteomes" id="UP001354989"/>
    </source>
</evidence>
<dbReference type="RefSeq" id="WP_338397135.1">
    <property type="nucleotide sequence ID" value="NZ_AP025292.1"/>
</dbReference>
<proteinExistence type="predicted"/>
<sequence length="558" mass="62725">MYLEIKCLRFVGLFLALQMVIVHSWAQVDSLSITNTTMLSGSTNKASLFWQQANDFGKFGYFQNNLYTDLNLKYDLVINKELSISSGVEGVGRTGGNDFFVQQLYFKIKYLGLTAVVGREEYSVGVYGDQLSSGGYILGTNASPYNRIALGVYDYRKVPFTFGKLLFKGGLSVGKLEKDNSYGRFLGPSIHDKFFYLKSNVGKVNIHGGIAHFAMYGGEDGNGISPNPSFKSVFFAKSDPSSPIAGDRTNVVGSHNGFVEFGFDVDLSNFSTVLYVQKPIVDRSSKYLFGRNKDYFLGLQVDFKSKEHIINKIKLEFIKSDVQNGMGLPDVVVYDENDRLLTGSTGNGNLLMWGNTKDGDIIREAYPQETAAMNNEELWSWVQNTFNNGHDYGGRGDYYNHSEYNLGYRGRGFGNPFLTTNVQVQAYEENKEEVRNILSENNRVKVLSLGASGQLSRSIGYRVNVAYSLNYGNWDKYALDDFDIIGRFTPNFTPDPNYKYYGGLTQWYTYFESSFQLPKAKEWSFTAGLGYDFGEITNNFGVTLGVKWTGVCHFSRKK</sequence>
<reference evidence="1 2" key="1">
    <citation type="submission" date="2021-12" db="EMBL/GenBank/DDBJ databases">
        <title>Genome sequencing of bacteria with rrn-lacking chromosome and rrn-plasmid.</title>
        <authorList>
            <person name="Anda M."/>
            <person name="Iwasaki W."/>
        </authorList>
    </citation>
    <scope>NUCLEOTIDE SEQUENCE [LARGE SCALE GENOMIC DNA]</scope>
    <source>
        <strain evidence="1 2">NBRC 101262</strain>
    </source>
</reference>
<accession>A0ABM7VGB4</accession>
<dbReference type="EMBL" id="AP025292">
    <property type="protein sequence ID" value="BDD00006.1"/>
    <property type="molecule type" value="Genomic_DNA"/>
</dbReference>
<evidence type="ECO:0008006" key="3">
    <source>
        <dbReference type="Google" id="ProtNLM"/>
    </source>
</evidence>
<dbReference type="Proteomes" id="UP001354989">
    <property type="component" value="Chromosome"/>
</dbReference>